<dbReference type="SMART" id="SM00388">
    <property type="entry name" value="HisKA"/>
    <property type="match status" value="1"/>
</dbReference>
<dbReference type="RefSeq" id="WP_215965286.1">
    <property type="nucleotide sequence ID" value="NZ_JAQOMS010000002.1"/>
</dbReference>
<keyword evidence="8" id="KW-0547">Nucleotide-binding</keyword>
<evidence type="ECO:0000259" key="6">
    <source>
        <dbReference type="PROSITE" id="PS50109"/>
    </source>
</evidence>
<keyword evidence="5" id="KW-0597">Phosphoprotein</keyword>
<evidence type="ECO:0000259" key="7">
    <source>
        <dbReference type="PROSITE" id="PS50110"/>
    </source>
</evidence>
<evidence type="ECO:0000313" key="9">
    <source>
        <dbReference type="Proteomes" id="UP001528411"/>
    </source>
</evidence>
<dbReference type="InterPro" id="IPR001789">
    <property type="entry name" value="Sig_transdc_resp-reg_receiver"/>
</dbReference>
<dbReference type="CDD" id="cd17546">
    <property type="entry name" value="REC_hyHK_CKI1_RcsC-like"/>
    <property type="match status" value="1"/>
</dbReference>
<dbReference type="GO" id="GO:0005524">
    <property type="term" value="F:ATP binding"/>
    <property type="evidence" value="ECO:0007669"/>
    <property type="project" value="UniProtKB-KW"/>
</dbReference>
<dbReference type="InterPro" id="IPR003594">
    <property type="entry name" value="HATPase_dom"/>
</dbReference>
<dbReference type="PROSITE" id="PS50109">
    <property type="entry name" value="HIS_KIN"/>
    <property type="match status" value="1"/>
</dbReference>
<dbReference type="PROSITE" id="PS50110">
    <property type="entry name" value="RESPONSE_REGULATORY"/>
    <property type="match status" value="1"/>
</dbReference>
<dbReference type="PANTHER" id="PTHR43047:SF72">
    <property type="entry name" value="OSMOSENSING HISTIDINE PROTEIN KINASE SLN1"/>
    <property type="match status" value="1"/>
</dbReference>
<dbReference type="Proteomes" id="UP001528411">
    <property type="component" value="Unassembled WGS sequence"/>
</dbReference>
<keyword evidence="8" id="KW-0067">ATP-binding</keyword>
<evidence type="ECO:0000256" key="5">
    <source>
        <dbReference type="PROSITE-ProRule" id="PRU00169"/>
    </source>
</evidence>
<dbReference type="SMART" id="SM00387">
    <property type="entry name" value="HATPase_c"/>
    <property type="match status" value="1"/>
</dbReference>
<sequence length="536" mass="58485">MKIADLPKNEKERLKTLFSYGILDTEHEKAFDDLTILASEICECPIAMISLVDAKRQWYKSRIGVDIDCTSRDVAFCAHAILQDEIFEVRDTMLDERFADNPLVTNSPHIRFYAGAPLKSPSGLNIGTICVASDRPKTLSSKQSKSLLTLATSVMSQLELKLQSTKLILANSYKESFLSNISHDVRTPLNAIIGLSDLLTKNVELAAQFPAVTENLSQIDLSGKQMLKTLNALLEVGKIDAGVLNLEITHSDPSDYIKFVVNNLMIKANEKSIKVDVQIANDIPKTVAIDEAKFGCVLSNIINNAIKFSHSNSKVIVSASVLNETLILKVVDSGIGIQTEKIPYLFNQFAQITGQSQNNEGSGLGLSITKGLVELMHGHIDVQSKNKVGTTVTVSLPYKNVPTPSSSNIQTKNIPDTTNILVVEDNKVNQMVIAALLGAIPVQFKIVGTGEEAVTFGTNADFDLVLMDIHLPGISGIEATRRLRANKVKIPILALTADVYRSSREKALFDSFLTKPIALDQLVDAISQNLLIQATT</sequence>
<name>A0ABT5FHB3_9GAMM</name>
<feature type="modified residue" description="4-aspartylphosphate" evidence="5">
    <location>
        <position position="468"/>
    </location>
</feature>
<dbReference type="PANTHER" id="PTHR43047">
    <property type="entry name" value="TWO-COMPONENT HISTIDINE PROTEIN KINASE"/>
    <property type="match status" value="1"/>
</dbReference>
<evidence type="ECO:0000256" key="2">
    <source>
        <dbReference type="ARBA" id="ARBA00012438"/>
    </source>
</evidence>
<keyword evidence="4" id="KW-0418">Kinase</keyword>
<evidence type="ECO:0000256" key="3">
    <source>
        <dbReference type="ARBA" id="ARBA00022679"/>
    </source>
</evidence>
<dbReference type="Pfam" id="PF00512">
    <property type="entry name" value="HisKA"/>
    <property type="match status" value="1"/>
</dbReference>
<evidence type="ECO:0000256" key="4">
    <source>
        <dbReference type="ARBA" id="ARBA00022777"/>
    </source>
</evidence>
<dbReference type="CDD" id="cd00082">
    <property type="entry name" value="HisKA"/>
    <property type="match status" value="1"/>
</dbReference>
<reference evidence="8 9" key="1">
    <citation type="submission" date="2023-01" db="EMBL/GenBank/DDBJ databases">
        <title>Psychrosphaera sp. nov., isolated from marine algae.</title>
        <authorList>
            <person name="Bayburt H."/>
            <person name="Choi B.J."/>
            <person name="Kim J.M."/>
            <person name="Choi D.G."/>
            <person name="Jeon C.O."/>
        </authorList>
    </citation>
    <scope>NUCLEOTIDE SEQUENCE [LARGE SCALE GENOMIC DNA]</scope>
    <source>
        <strain evidence="8 9">G1-22</strain>
    </source>
</reference>
<evidence type="ECO:0000313" key="8">
    <source>
        <dbReference type="EMBL" id="MDC2890584.1"/>
    </source>
</evidence>
<dbReference type="InterPro" id="IPR003018">
    <property type="entry name" value="GAF"/>
</dbReference>
<feature type="domain" description="Response regulatory" evidence="7">
    <location>
        <begin position="419"/>
        <end position="530"/>
    </location>
</feature>
<accession>A0ABT5FHB3</accession>
<feature type="domain" description="Histidine kinase" evidence="6">
    <location>
        <begin position="180"/>
        <end position="400"/>
    </location>
</feature>
<dbReference type="Pfam" id="PF01590">
    <property type="entry name" value="GAF"/>
    <property type="match status" value="1"/>
</dbReference>
<gene>
    <name evidence="8" type="ORF">PN838_19855</name>
</gene>
<proteinExistence type="predicted"/>
<protein>
    <recommendedName>
        <fullName evidence="2">histidine kinase</fullName>
        <ecNumber evidence="2">2.7.13.3</ecNumber>
    </recommendedName>
</protein>
<keyword evidence="9" id="KW-1185">Reference proteome</keyword>
<organism evidence="8 9">
    <name type="scientific">Psychrosphaera algicola</name>
    <dbReference type="NCBI Taxonomy" id="3023714"/>
    <lineage>
        <taxon>Bacteria</taxon>
        <taxon>Pseudomonadati</taxon>
        <taxon>Pseudomonadota</taxon>
        <taxon>Gammaproteobacteria</taxon>
        <taxon>Alteromonadales</taxon>
        <taxon>Pseudoalteromonadaceae</taxon>
        <taxon>Psychrosphaera</taxon>
    </lineage>
</organism>
<keyword evidence="3" id="KW-0808">Transferase</keyword>
<dbReference type="EC" id="2.7.13.3" evidence="2"/>
<dbReference type="Pfam" id="PF02518">
    <property type="entry name" value="HATPase_c"/>
    <property type="match status" value="1"/>
</dbReference>
<evidence type="ECO:0000256" key="1">
    <source>
        <dbReference type="ARBA" id="ARBA00000085"/>
    </source>
</evidence>
<dbReference type="EMBL" id="JAQOMS010000002">
    <property type="protein sequence ID" value="MDC2890584.1"/>
    <property type="molecule type" value="Genomic_DNA"/>
</dbReference>
<comment type="catalytic activity">
    <reaction evidence="1">
        <text>ATP + protein L-histidine = ADP + protein N-phospho-L-histidine.</text>
        <dbReference type="EC" id="2.7.13.3"/>
    </reaction>
</comment>
<dbReference type="Pfam" id="PF00072">
    <property type="entry name" value="Response_reg"/>
    <property type="match status" value="1"/>
</dbReference>
<dbReference type="InterPro" id="IPR005467">
    <property type="entry name" value="His_kinase_dom"/>
</dbReference>
<dbReference type="SMART" id="SM00448">
    <property type="entry name" value="REC"/>
    <property type="match status" value="1"/>
</dbReference>
<comment type="caution">
    <text evidence="8">The sequence shown here is derived from an EMBL/GenBank/DDBJ whole genome shotgun (WGS) entry which is preliminary data.</text>
</comment>
<dbReference type="InterPro" id="IPR003661">
    <property type="entry name" value="HisK_dim/P_dom"/>
</dbReference>